<reference evidence="2" key="3">
    <citation type="submission" date="2020-12" db="UniProtKB">
        <authorList>
            <consortium name="EnsemblPlants"/>
        </authorList>
    </citation>
    <scope>IDENTIFICATION</scope>
</reference>
<keyword evidence="3" id="KW-1185">Reference proteome</keyword>
<gene>
    <name evidence="1" type="ORF">PHYPA_014091</name>
</gene>
<proteinExistence type="predicted"/>
<organism evidence="1">
    <name type="scientific">Physcomitrium patens</name>
    <name type="common">Spreading-leaved earth moss</name>
    <name type="synonym">Physcomitrella patens</name>
    <dbReference type="NCBI Taxonomy" id="3218"/>
    <lineage>
        <taxon>Eukaryota</taxon>
        <taxon>Viridiplantae</taxon>
        <taxon>Streptophyta</taxon>
        <taxon>Embryophyta</taxon>
        <taxon>Bryophyta</taxon>
        <taxon>Bryophytina</taxon>
        <taxon>Bryopsida</taxon>
        <taxon>Funariidae</taxon>
        <taxon>Funariales</taxon>
        <taxon>Funariaceae</taxon>
        <taxon>Physcomitrium</taxon>
    </lineage>
</organism>
<dbReference type="Gramene" id="Pp3c10_19040V3.1">
    <property type="protein sequence ID" value="PAC:32901632.CDS.1"/>
    <property type="gene ID" value="Pp3c10_19040"/>
</dbReference>
<reference evidence="1 3" key="2">
    <citation type="journal article" date="2018" name="Plant J.">
        <title>The Physcomitrella patens chromosome-scale assembly reveals moss genome structure and evolution.</title>
        <authorList>
            <person name="Lang D."/>
            <person name="Ullrich K.K."/>
            <person name="Murat F."/>
            <person name="Fuchs J."/>
            <person name="Jenkins J."/>
            <person name="Haas F.B."/>
            <person name="Piednoel M."/>
            <person name="Gundlach H."/>
            <person name="Van Bel M."/>
            <person name="Meyberg R."/>
            <person name="Vives C."/>
            <person name="Morata J."/>
            <person name="Symeonidi A."/>
            <person name="Hiss M."/>
            <person name="Muchero W."/>
            <person name="Kamisugi Y."/>
            <person name="Saleh O."/>
            <person name="Blanc G."/>
            <person name="Decker E.L."/>
            <person name="van Gessel N."/>
            <person name="Grimwood J."/>
            <person name="Hayes R.D."/>
            <person name="Graham S.W."/>
            <person name="Gunter L.E."/>
            <person name="McDaniel S.F."/>
            <person name="Hoernstein S.N.W."/>
            <person name="Larsson A."/>
            <person name="Li F.W."/>
            <person name="Perroud P.F."/>
            <person name="Phillips J."/>
            <person name="Ranjan P."/>
            <person name="Rokshar D.S."/>
            <person name="Rothfels C.J."/>
            <person name="Schneider L."/>
            <person name="Shu S."/>
            <person name="Stevenson D.W."/>
            <person name="Thummler F."/>
            <person name="Tillich M."/>
            <person name="Villarreal Aguilar J.C."/>
            <person name="Widiez T."/>
            <person name="Wong G.K."/>
            <person name="Wymore A."/>
            <person name="Zhang Y."/>
            <person name="Zimmer A.D."/>
            <person name="Quatrano R.S."/>
            <person name="Mayer K.F.X."/>
            <person name="Goodstein D."/>
            <person name="Casacuberta J.M."/>
            <person name="Vandepoele K."/>
            <person name="Reski R."/>
            <person name="Cuming A.C."/>
            <person name="Tuskan G.A."/>
            <person name="Maumus F."/>
            <person name="Salse J."/>
            <person name="Schmutz J."/>
            <person name="Rensing S.A."/>
        </authorList>
    </citation>
    <scope>NUCLEOTIDE SEQUENCE [LARGE SCALE GENOMIC DNA]</scope>
    <source>
        <strain evidence="2 3">cv. Gransden 2004</strain>
    </source>
</reference>
<dbReference type="EnsemblPlants" id="Pp3c10_19040V3.1">
    <property type="protein sequence ID" value="PAC:32901632.CDS.1"/>
    <property type="gene ID" value="Pp3c10_19040"/>
</dbReference>
<dbReference type="AlphaFoldDB" id="A0A2K1JZL7"/>
<accession>A0A2K1JZL7</accession>
<dbReference type="InParanoid" id="A0A2K1JZL7"/>
<evidence type="ECO:0000313" key="2">
    <source>
        <dbReference type="EnsemblPlants" id="PAC:32901632.CDS.1"/>
    </source>
</evidence>
<evidence type="ECO:0000313" key="1">
    <source>
        <dbReference type="EMBL" id="PNR46971.1"/>
    </source>
</evidence>
<dbReference type="PaxDb" id="3218-PP1S67_39V6.1"/>
<sequence length="139" mass="15307">MAVQNRTDWGIPAPVCEPVSPVWFILYANPSADTAAGAPSTPINSNPLHVDHFLMALSFKLPCPALETLPLLPHSDLVSSQSLWVIHCIQSLVYAATPSSVGQRESGDVDQWFIFRATRGGLRQISGYWKGITRWMAME</sequence>
<protein>
    <submittedName>
        <fullName evidence="1 2">Uncharacterized protein</fullName>
    </submittedName>
</protein>
<reference evidence="1 3" key="1">
    <citation type="journal article" date="2008" name="Science">
        <title>The Physcomitrella genome reveals evolutionary insights into the conquest of land by plants.</title>
        <authorList>
            <person name="Rensing S."/>
            <person name="Lang D."/>
            <person name="Zimmer A."/>
            <person name="Terry A."/>
            <person name="Salamov A."/>
            <person name="Shapiro H."/>
            <person name="Nishiyama T."/>
            <person name="Perroud P.-F."/>
            <person name="Lindquist E."/>
            <person name="Kamisugi Y."/>
            <person name="Tanahashi T."/>
            <person name="Sakakibara K."/>
            <person name="Fujita T."/>
            <person name="Oishi K."/>
            <person name="Shin-I T."/>
            <person name="Kuroki Y."/>
            <person name="Toyoda A."/>
            <person name="Suzuki Y."/>
            <person name="Hashimoto A."/>
            <person name="Yamaguchi K."/>
            <person name="Sugano A."/>
            <person name="Kohara Y."/>
            <person name="Fujiyama A."/>
            <person name="Anterola A."/>
            <person name="Aoki S."/>
            <person name="Ashton N."/>
            <person name="Barbazuk W.B."/>
            <person name="Barker E."/>
            <person name="Bennetzen J."/>
            <person name="Bezanilla M."/>
            <person name="Blankenship R."/>
            <person name="Cho S.H."/>
            <person name="Dutcher S."/>
            <person name="Estelle M."/>
            <person name="Fawcett J.A."/>
            <person name="Gundlach H."/>
            <person name="Hanada K."/>
            <person name="Heyl A."/>
            <person name="Hicks K.A."/>
            <person name="Hugh J."/>
            <person name="Lohr M."/>
            <person name="Mayer K."/>
            <person name="Melkozernov A."/>
            <person name="Murata T."/>
            <person name="Nelson D."/>
            <person name="Pils B."/>
            <person name="Prigge M."/>
            <person name="Reiss B."/>
            <person name="Renner T."/>
            <person name="Rombauts S."/>
            <person name="Rushton P."/>
            <person name="Sanderfoot A."/>
            <person name="Schween G."/>
            <person name="Shiu S.-H."/>
            <person name="Stueber K."/>
            <person name="Theodoulou F.L."/>
            <person name="Tu H."/>
            <person name="Van de Peer Y."/>
            <person name="Verrier P.J."/>
            <person name="Waters E."/>
            <person name="Wood A."/>
            <person name="Yang L."/>
            <person name="Cove D."/>
            <person name="Cuming A."/>
            <person name="Hasebe M."/>
            <person name="Lucas S."/>
            <person name="Mishler D.B."/>
            <person name="Reski R."/>
            <person name="Grigoriev I."/>
            <person name="Quatrano R.S."/>
            <person name="Boore J.L."/>
        </authorList>
    </citation>
    <scope>NUCLEOTIDE SEQUENCE [LARGE SCALE GENOMIC DNA]</scope>
    <source>
        <strain evidence="2 3">cv. Gransden 2004</strain>
    </source>
</reference>
<evidence type="ECO:0000313" key="3">
    <source>
        <dbReference type="Proteomes" id="UP000006727"/>
    </source>
</evidence>
<dbReference type="EMBL" id="ABEU02000010">
    <property type="protein sequence ID" value="PNR46971.1"/>
    <property type="molecule type" value="Genomic_DNA"/>
</dbReference>
<dbReference type="Proteomes" id="UP000006727">
    <property type="component" value="Chromosome 10"/>
</dbReference>
<name>A0A2K1JZL7_PHYPA</name>